<organism evidence="1 2">
    <name type="scientific">Smallanthus sonchifolius</name>
    <dbReference type="NCBI Taxonomy" id="185202"/>
    <lineage>
        <taxon>Eukaryota</taxon>
        <taxon>Viridiplantae</taxon>
        <taxon>Streptophyta</taxon>
        <taxon>Embryophyta</taxon>
        <taxon>Tracheophyta</taxon>
        <taxon>Spermatophyta</taxon>
        <taxon>Magnoliopsida</taxon>
        <taxon>eudicotyledons</taxon>
        <taxon>Gunneridae</taxon>
        <taxon>Pentapetalae</taxon>
        <taxon>asterids</taxon>
        <taxon>campanulids</taxon>
        <taxon>Asterales</taxon>
        <taxon>Asteraceae</taxon>
        <taxon>Asteroideae</taxon>
        <taxon>Heliantheae alliance</taxon>
        <taxon>Millerieae</taxon>
        <taxon>Smallanthus</taxon>
    </lineage>
</organism>
<reference evidence="2" key="1">
    <citation type="journal article" date="2022" name="Mol. Ecol. Resour.">
        <title>The genomes of chicory, endive, great burdock and yacon provide insights into Asteraceae palaeo-polyploidization history and plant inulin production.</title>
        <authorList>
            <person name="Fan W."/>
            <person name="Wang S."/>
            <person name="Wang H."/>
            <person name="Wang A."/>
            <person name="Jiang F."/>
            <person name="Liu H."/>
            <person name="Zhao H."/>
            <person name="Xu D."/>
            <person name="Zhang Y."/>
        </authorList>
    </citation>
    <scope>NUCLEOTIDE SEQUENCE [LARGE SCALE GENOMIC DNA]</scope>
    <source>
        <strain evidence="2">cv. Yunnan</strain>
    </source>
</reference>
<evidence type="ECO:0000313" key="1">
    <source>
        <dbReference type="EMBL" id="KAI3694889.1"/>
    </source>
</evidence>
<name>A0ACB8ZA78_9ASTR</name>
<comment type="caution">
    <text evidence="1">The sequence shown here is derived from an EMBL/GenBank/DDBJ whole genome shotgun (WGS) entry which is preliminary data.</text>
</comment>
<gene>
    <name evidence="1" type="ORF">L1987_77871</name>
</gene>
<reference evidence="1 2" key="2">
    <citation type="journal article" date="2022" name="Mol. Ecol. Resour.">
        <title>The genomes of chicory, endive, great burdock and yacon provide insights into Asteraceae paleo-polyploidization history and plant inulin production.</title>
        <authorList>
            <person name="Fan W."/>
            <person name="Wang S."/>
            <person name="Wang H."/>
            <person name="Wang A."/>
            <person name="Jiang F."/>
            <person name="Liu H."/>
            <person name="Zhao H."/>
            <person name="Xu D."/>
            <person name="Zhang Y."/>
        </authorList>
    </citation>
    <scope>NUCLEOTIDE SEQUENCE [LARGE SCALE GENOMIC DNA]</scope>
    <source>
        <strain evidence="2">cv. Yunnan</strain>
        <tissue evidence="1">Leaves</tissue>
    </source>
</reference>
<dbReference type="Proteomes" id="UP001056120">
    <property type="component" value="Linkage Group LG26"/>
</dbReference>
<accession>A0ACB8ZA78</accession>
<evidence type="ECO:0000313" key="2">
    <source>
        <dbReference type="Proteomes" id="UP001056120"/>
    </source>
</evidence>
<dbReference type="EMBL" id="CM042043">
    <property type="protein sequence ID" value="KAI3694889.1"/>
    <property type="molecule type" value="Genomic_DNA"/>
</dbReference>
<proteinExistence type="predicted"/>
<sequence>MDVLGNEPVIENMGCKKIEKLNDYDTSSFSIGLTQLGDDDEGYGYIDAWEVMQESVETRDSMKQKRAESMQKLENEVVIEGESGRGQITEGLVCAILEAYETPQNR</sequence>
<keyword evidence="2" id="KW-1185">Reference proteome</keyword>
<protein>
    <submittedName>
        <fullName evidence="1">Uncharacterized protein</fullName>
    </submittedName>
</protein>